<dbReference type="EMBL" id="JAODUO010006263">
    <property type="protein sequence ID" value="KAK2139651.1"/>
    <property type="molecule type" value="Genomic_DNA"/>
</dbReference>
<sequence>MVLRKLAAVAKPSMEIAIDGDTWNLKTLSTVKNTEISFKLGEPFDETTGDGRSVKVVIYFV</sequence>
<keyword evidence="2" id="KW-0446">Lipid-binding</keyword>
<comment type="caution">
    <text evidence="4">The sequence shown here is derived from an EMBL/GenBank/DDBJ whole genome shotgun (WGS) entry which is preliminary data.</text>
</comment>
<dbReference type="Proteomes" id="UP001209878">
    <property type="component" value="Unassembled WGS sequence"/>
</dbReference>
<gene>
    <name evidence="4" type="ORF">NP493_6274g00002</name>
</gene>
<dbReference type="InterPro" id="IPR000566">
    <property type="entry name" value="Lipocln_cytosolic_FA-bd_dom"/>
</dbReference>
<dbReference type="Pfam" id="PF00061">
    <property type="entry name" value="Lipocalin"/>
    <property type="match status" value="1"/>
</dbReference>
<dbReference type="InterPro" id="IPR012674">
    <property type="entry name" value="Calycin"/>
</dbReference>
<proteinExistence type="inferred from homology"/>
<keyword evidence="5" id="KW-1185">Reference proteome</keyword>
<evidence type="ECO:0000256" key="1">
    <source>
        <dbReference type="ARBA" id="ARBA00008390"/>
    </source>
</evidence>
<accession>A0AAD9IRK6</accession>
<dbReference type="SUPFAM" id="SSF50814">
    <property type="entry name" value="Lipocalins"/>
    <property type="match status" value="1"/>
</dbReference>
<comment type="similarity">
    <text evidence="1">Belongs to the calycin superfamily. Fatty-acid binding protein (FABP) family.</text>
</comment>
<name>A0AAD9IRK6_RIDPI</name>
<reference evidence="4" key="1">
    <citation type="journal article" date="2023" name="Mol. Biol. Evol.">
        <title>Third-Generation Sequencing Reveals the Adaptive Role of the Epigenome in Three Deep-Sea Polychaetes.</title>
        <authorList>
            <person name="Perez M."/>
            <person name="Aroh O."/>
            <person name="Sun Y."/>
            <person name="Lan Y."/>
            <person name="Juniper S.K."/>
            <person name="Young C.R."/>
            <person name="Angers B."/>
            <person name="Qian P.Y."/>
        </authorList>
    </citation>
    <scope>NUCLEOTIDE SEQUENCE</scope>
    <source>
        <strain evidence="4">R07B-5</strain>
    </source>
</reference>
<evidence type="ECO:0000313" key="5">
    <source>
        <dbReference type="Proteomes" id="UP001209878"/>
    </source>
</evidence>
<protein>
    <recommendedName>
        <fullName evidence="3">Lipocalin/cytosolic fatty-acid binding domain-containing protein</fullName>
    </recommendedName>
</protein>
<dbReference type="GO" id="GO:0008289">
    <property type="term" value="F:lipid binding"/>
    <property type="evidence" value="ECO:0007669"/>
    <property type="project" value="UniProtKB-KW"/>
</dbReference>
<dbReference type="PANTHER" id="PTHR11955">
    <property type="entry name" value="FATTY ACID BINDING PROTEIN"/>
    <property type="match status" value="1"/>
</dbReference>
<feature type="domain" description="Lipocalin/cytosolic fatty-acid binding" evidence="3">
    <location>
        <begin position="7"/>
        <end position="57"/>
    </location>
</feature>
<evidence type="ECO:0000313" key="4">
    <source>
        <dbReference type="EMBL" id="KAK2139651.1"/>
    </source>
</evidence>
<organism evidence="4 5">
    <name type="scientific">Ridgeia piscesae</name>
    <name type="common">Tubeworm</name>
    <dbReference type="NCBI Taxonomy" id="27915"/>
    <lineage>
        <taxon>Eukaryota</taxon>
        <taxon>Metazoa</taxon>
        <taxon>Spiralia</taxon>
        <taxon>Lophotrochozoa</taxon>
        <taxon>Annelida</taxon>
        <taxon>Polychaeta</taxon>
        <taxon>Sedentaria</taxon>
        <taxon>Canalipalpata</taxon>
        <taxon>Sabellida</taxon>
        <taxon>Siboglinidae</taxon>
        <taxon>Ridgeia</taxon>
    </lineage>
</organism>
<evidence type="ECO:0000256" key="2">
    <source>
        <dbReference type="ARBA" id="ARBA00023121"/>
    </source>
</evidence>
<dbReference type="AlphaFoldDB" id="A0AAD9IRK6"/>
<evidence type="ECO:0000259" key="3">
    <source>
        <dbReference type="Pfam" id="PF00061"/>
    </source>
</evidence>
<dbReference type="Gene3D" id="2.40.128.20">
    <property type="match status" value="1"/>
</dbReference>
<dbReference type="InterPro" id="IPR031259">
    <property type="entry name" value="ILBP"/>
</dbReference>